<accession>A0A7D9CYY9</accession>
<evidence type="ECO:0000313" key="1">
    <source>
        <dbReference type="EMBL" id="VUG16892.1"/>
    </source>
</evidence>
<dbReference type="AlphaFoldDB" id="A0A7D9CYY9"/>
<dbReference type="EMBL" id="CABFWN010000001">
    <property type="protein sequence ID" value="VUG16892.1"/>
    <property type="molecule type" value="Genomic_DNA"/>
</dbReference>
<proteinExistence type="predicted"/>
<sequence>MQSNDRKILENLVQNLFKAQESPDSGSENEELKLNEDSLLILQAWLGSNFLSSSLALLESNKLVIIEHNGLKLLLCFKHIDNIEHIDQDHILTLILNNVDALSTEQRNARDALDSVTHICTCGATFRPDFKPAVGCIHTLAWYIYNHHSKILLRFVPTVKVNDSTKWINIQDAIYKNSA</sequence>
<organism evidence="1 2">
    <name type="scientific">Dekkera bruxellensis</name>
    <name type="common">Brettanomyces custersii</name>
    <dbReference type="NCBI Taxonomy" id="5007"/>
    <lineage>
        <taxon>Eukaryota</taxon>
        <taxon>Fungi</taxon>
        <taxon>Dikarya</taxon>
        <taxon>Ascomycota</taxon>
        <taxon>Saccharomycotina</taxon>
        <taxon>Pichiomycetes</taxon>
        <taxon>Pichiales</taxon>
        <taxon>Pichiaceae</taxon>
        <taxon>Brettanomyces</taxon>
    </lineage>
</organism>
<evidence type="ECO:0000313" key="2">
    <source>
        <dbReference type="Proteomes" id="UP000478008"/>
    </source>
</evidence>
<gene>
    <name evidence="1" type="ORF">DEBR0S1_28326G</name>
</gene>
<protein>
    <submittedName>
        <fullName evidence="1">DEBR0S1_28326g1_1</fullName>
    </submittedName>
</protein>
<keyword evidence="2" id="KW-1185">Reference proteome</keyword>
<dbReference type="Proteomes" id="UP000478008">
    <property type="component" value="Unassembled WGS sequence"/>
</dbReference>
<name>A0A7D9CYY9_DEKBR</name>
<reference evidence="1 2" key="1">
    <citation type="submission" date="2019-07" db="EMBL/GenBank/DDBJ databases">
        <authorList>
            <person name="Friedrich A."/>
            <person name="Schacherer J."/>
        </authorList>
    </citation>
    <scope>NUCLEOTIDE SEQUENCE [LARGE SCALE GENOMIC DNA]</scope>
</reference>